<organism evidence="1 2">
    <name type="scientific">Desulfonatronospira thiodismutans ASO3-1</name>
    <dbReference type="NCBI Taxonomy" id="555779"/>
    <lineage>
        <taxon>Bacteria</taxon>
        <taxon>Pseudomonadati</taxon>
        <taxon>Thermodesulfobacteriota</taxon>
        <taxon>Desulfovibrionia</taxon>
        <taxon>Desulfovibrionales</taxon>
        <taxon>Desulfonatronovibrionaceae</taxon>
        <taxon>Desulfonatronospira</taxon>
    </lineage>
</organism>
<protein>
    <recommendedName>
        <fullName evidence="3">BrnT family toxin</fullName>
    </recommendedName>
</protein>
<keyword evidence="2" id="KW-1185">Reference proteome</keyword>
<dbReference type="Proteomes" id="UP000005496">
    <property type="component" value="Unassembled WGS sequence"/>
</dbReference>
<dbReference type="Gene3D" id="3.10.450.530">
    <property type="entry name" value="Ribonuclease toxin, BrnT, of type II toxin-antitoxin system"/>
    <property type="match status" value="1"/>
</dbReference>
<reference evidence="1" key="1">
    <citation type="submission" date="2010-05" db="EMBL/GenBank/DDBJ databases">
        <title>The draft genome of Desulfonatronospira thiodismutans ASO3-1.</title>
        <authorList>
            <consortium name="US DOE Joint Genome Institute (JGI-PGF)"/>
            <person name="Lucas S."/>
            <person name="Copeland A."/>
            <person name="Lapidus A."/>
            <person name="Cheng J.-F."/>
            <person name="Bruce D."/>
            <person name="Goodwin L."/>
            <person name="Pitluck S."/>
            <person name="Chertkov O."/>
            <person name="Brettin T."/>
            <person name="Detter J.C."/>
            <person name="Han C."/>
            <person name="Land M.L."/>
            <person name="Hauser L."/>
            <person name="Kyrpides N."/>
            <person name="Mikhailova N."/>
            <person name="Muyzer G."/>
            <person name="Woyke T."/>
        </authorList>
    </citation>
    <scope>NUCLEOTIDE SEQUENCE [LARGE SCALE GENOMIC DNA]</scope>
    <source>
        <strain evidence="1">ASO3-1</strain>
    </source>
</reference>
<proteinExistence type="predicted"/>
<dbReference type="RefSeq" id="WP_008871784.1">
    <property type="nucleotide sequence ID" value="NZ_ACJN02000004.1"/>
</dbReference>
<gene>
    <name evidence="1" type="ORF">Dthio_PD0407</name>
</gene>
<evidence type="ECO:0000313" key="2">
    <source>
        <dbReference type="Proteomes" id="UP000005496"/>
    </source>
</evidence>
<dbReference type="EMBL" id="ACJN02000004">
    <property type="protein sequence ID" value="EFI33092.1"/>
    <property type="molecule type" value="Genomic_DNA"/>
</dbReference>
<sequence length="42" mass="4889">MFEWDELKALANKTRHGISFAGTFAVFEDPNALTVEEYHHHE</sequence>
<dbReference type="InterPro" id="IPR038573">
    <property type="entry name" value="BrnT_sf"/>
</dbReference>
<evidence type="ECO:0008006" key="3">
    <source>
        <dbReference type="Google" id="ProtNLM"/>
    </source>
</evidence>
<accession>D6SUW2</accession>
<evidence type="ECO:0000313" key="1">
    <source>
        <dbReference type="EMBL" id="EFI33092.1"/>
    </source>
</evidence>
<name>D6SUW2_9BACT</name>
<dbReference type="AlphaFoldDB" id="D6SUW2"/>
<comment type="caution">
    <text evidence="1">The sequence shown here is derived from an EMBL/GenBank/DDBJ whole genome shotgun (WGS) entry which is preliminary data.</text>
</comment>